<dbReference type="Pfam" id="PF00289">
    <property type="entry name" value="Biotin_carb_N"/>
    <property type="match status" value="1"/>
</dbReference>
<dbReference type="Pfam" id="PF02786">
    <property type="entry name" value="CPSase_L_D2"/>
    <property type="match status" value="1"/>
</dbReference>
<dbReference type="InterPro" id="IPR011054">
    <property type="entry name" value="Rudment_hybrid_motif"/>
</dbReference>
<dbReference type="SUPFAM" id="SSF52440">
    <property type="entry name" value="PreATP-grasp domain"/>
    <property type="match status" value="1"/>
</dbReference>
<evidence type="ECO:0000313" key="10">
    <source>
        <dbReference type="EMBL" id="GAA4348175.1"/>
    </source>
</evidence>
<dbReference type="InterPro" id="IPR005482">
    <property type="entry name" value="Biotin_COase_C"/>
</dbReference>
<dbReference type="SMART" id="SM01209">
    <property type="entry name" value="GARS_A"/>
    <property type="match status" value="1"/>
</dbReference>
<dbReference type="PANTHER" id="PTHR18866">
    <property type="entry name" value="CARBOXYLASE:PYRUVATE/ACETYL-COA/PROPIONYL-COA CARBOXYLASE"/>
    <property type="match status" value="1"/>
</dbReference>
<feature type="domain" description="ATP-grasp" evidence="8">
    <location>
        <begin position="120"/>
        <end position="317"/>
    </location>
</feature>
<dbReference type="InterPro" id="IPR001882">
    <property type="entry name" value="Biotin_BS"/>
</dbReference>
<dbReference type="InterPro" id="IPR016185">
    <property type="entry name" value="PreATP-grasp_dom_sf"/>
</dbReference>
<evidence type="ECO:0000256" key="2">
    <source>
        <dbReference type="ARBA" id="ARBA00022598"/>
    </source>
</evidence>
<dbReference type="CDD" id="cd06850">
    <property type="entry name" value="biotinyl_domain"/>
    <property type="match status" value="1"/>
</dbReference>
<dbReference type="EMBL" id="BAABFU010000002">
    <property type="protein sequence ID" value="GAA4348175.1"/>
    <property type="molecule type" value="Genomic_DNA"/>
</dbReference>
<dbReference type="InterPro" id="IPR013815">
    <property type="entry name" value="ATP_grasp_subdomain_1"/>
</dbReference>
<evidence type="ECO:0000259" key="9">
    <source>
        <dbReference type="PROSITE" id="PS50979"/>
    </source>
</evidence>
<dbReference type="Proteomes" id="UP001501294">
    <property type="component" value="Unassembled WGS sequence"/>
</dbReference>
<dbReference type="PROSITE" id="PS00866">
    <property type="entry name" value="CPSASE_1"/>
    <property type="match status" value="1"/>
</dbReference>
<dbReference type="NCBIfam" id="NF006367">
    <property type="entry name" value="PRK08591.1"/>
    <property type="match status" value="1"/>
</dbReference>
<evidence type="ECO:0000259" key="8">
    <source>
        <dbReference type="PROSITE" id="PS50975"/>
    </source>
</evidence>
<dbReference type="InterPro" id="IPR011053">
    <property type="entry name" value="Single_hybrid_motif"/>
</dbReference>
<keyword evidence="4 6" id="KW-0067">ATP-binding</keyword>
<dbReference type="Gene3D" id="3.30.700.40">
    <property type="match status" value="1"/>
</dbReference>
<dbReference type="Gene3D" id="3.30.1490.20">
    <property type="entry name" value="ATP-grasp fold, A domain"/>
    <property type="match status" value="1"/>
</dbReference>
<dbReference type="Gene3D" id="2.40.50.100">
    <property type="match status" value="1"/>
</dbReference>
<dbReference type="Pfam" id="PF00364">
    <property type="entry name" value="Biotin_lipoyl"/>
    <property type="match status" value="1"/>
</dbReference>
<dbReference type="Gene3D" id="3.30.470.20">
    <property type="entry name" value="ATP-grasp fold, B domain"/>
    <property type="match status" value="1"/>
</dbReference>
<sequence>MFTKILIANRGEIACRVIQTAQKLGIRTVAVYSEADKNARHVAMADEAIYLGPAPAKDSYLKPELIIKAAQETGAQAVHPGYGFLSENAGFAKALAETDIEFIGPPEGAIVAMGSKSAAKEIMEEAGVPLVKGYHGENQDPEFLKSQADDIGYPVIIKATAGGGGKGMRIVWKAEEFESSLASCKRESAASFGDDKVLVEKYITKPRHVEIQVFADKHGNAVHLFERDCSVQRRHQKVIEEAPAPGMSEENRQKMGEVAIRAAQAIGYVGAGTVEFLYDEDGSFYFMEMNTRLQVEHPVTEKITGQDLVEWQLKVASGQELPAKQEDLTINGHSFEVRIYAEDPRQDFLPATGTLLHLSTPEESEHVRIDTGVLQGDTVSVHYDPMIAKLIVWDHDRNAALARLRGALAQYQVVGLTTNVEFLSALANNQAFEDCDLDTNFIERYRDELILEDAPADEDALVAATVYQLVQRQQAAEEAAANSADPYSPWNSVSGWRLNTDNHHAFEYIDYVDSIPNEVSVTTHYRDETHDHQYLLELPSKEVKIHAAELKGNDLRLDASGKRYNAKVVDDGKSLHIFVNGNSFGGRYQMLEKVERGLDGDSEDAGGSLTAPMPGTVIEVKVSEGDSVEAGQPLIILEAMKMEHTINAPTAGTVAEVLYNAGDLVDDGAELLILDAAE</sequence>
<gene>
    <name evidence="10" type="ORF">GCM10023150_11250</name>
</gene>
<keyword evidence="11" id="KW-1185">Reference proteome</keyword>
<dbReference type="SUPFAM" id="SSF51230">
    <property type="entry name" value="Single hybrid motif"/>
    <property type="match status" value="1"/>
</dbReference>
<dbReference type="RefSeq" id="WP_223577711.1">
    <property type="nucleotide sequence ID" value="NZ_BAABFU010000002.1"/>
</dbReference>
<dbReference type="InterPro" id="IPR005479">
    <property type="entry name" value="CPAse_ATP-bd"/>
</dbReference>
<protein>
    <submittedName>
        <fullName evidence="10">Acetyl/propionyl/methylcrotonyl-CoA carboxylase subunit alpha</fullName>
    </submittedName>
</protein>
<evidence type="ECO:0000259" key="7">
    <source>
        <dbReference type="PROSITE" id="PS50968"/>
    </source>
</evidence>
<dbReference type="Pfam" id="PF21139">
    <property type="entry name" value="BT_MCC_alpha"/>
    <property type="match status" value="1"/>
</dbReference>
<evidence type="ECO:0000256" key="5">
    <source>
        <dbReference type="ARBA" id="ARBA00023267"/>
    </source>
</evidence>
<evidence type="ECO:0000256" key="1">
    <source>
        <dbReference type="ARBA" id="ARBA00001953"/>
    </source>
</evidence>
<comment type="cofactor">
    <cofactor evidence="1">
        <name>biotin</name>
        <dbReference type="ChEBI" id="CHEBI:57586"/>
    </cofactor>
</comment>
<evidence type="ECO:0000256" key="6">
    <source>
        <dbReference type="PROSITE-ProRule" id="PRU00409"/>
    </source>
</evidence>
<dbReference type="SMART" id="SM00878">
    <property type="entry name" value="Biotin_carb_C"/>
    <property type="match status" value="1"/>
</dbReference>
<dbReference type="PROSITE" id="PS50975">
    <property type="entry name" value="ATP_GRASP"/>
    <property type="match status" value="1"/>
</dbReference>
<dbReference type="InterPro" id="IPR005481">
    <property type="entry name" value="BC-like_N"/>
</dbReference>
<dbReference type="Pfam" id="PF02785">
    <property type="entry name" value="Biotin_carb_C"/>
    <property type="match status" value="1"/>
</dbReference>
<accession>A0ABP8HZL3</accession>
<dbReference type="PROSITE" id="PS00188">
    <property type="entry name" value="BIOTIN"/>
    <property type="match status" value="1"/>
</dbReference>
<dbReference type="PANTHER" id="PTHR18866:SF33">
    <property type="entry name" value="METHYLCROTONOYL-COA CARBOXYLASE SUBUNIT ALPHA, MITOCHONDRIAL-RELATED"/>
    <property type="match status" value="1"/>
</dbReference>
<keyword evidence="5" id="KW-0092">Biotin</keyword>
<dbReference type="PROSITE" id="PS50968">
    <property type="entry name" value="BIOTINYL_LIPOYL"/>
    <property type="match status" value="1"/>
</dbReference>
<proteinExistence type="predicted"/>
<evidence type="ECO:0000313" key="11">
    <source>
        <dbReference type="Proteomes" id="UP001501294"/>
    </source>
</evidence>
<dbReference type="SUPFAM" id="SSF51246">
    <property type="entry name" value="Rudiment single hybrid motif"/>
    <property type="match status" value="1"/>
</dbReference>
<feature type="domain" description="Lipoyl-binding" evidence="7">
    <location>
        <begin position="596"/>
        <end position="675"/>
    </location>
</feature>
<feature type="domain" description="Biotin carboxylation" evidence="9">
    <location>
        <begin position="1"/>
        <end position="447"/>
    </location>
</feature>
<dbReference type="InterPro" id="IPR048429">
    <property type="entry name" value="MCC_alpha_BT"/>
</dbReference>
<dbReference type="InterPro" id="IPR000089">
    <property type="entry name" value="Biotin_lipoyl"/>
</dbReference>
<dbReference type="Gene3D" id="3.40.50.20">
    <property type="match status" value="1"/>
</dbReference>
<reference evidence="11" key="1">
    <citation type="journal article" date="2019" name="Int. J. Syst. Evol. Microbiol.">
        <title>The Global Catalogue of Microorganisms (GCM) 10K type strain sequencing project: providing services to taxonomists for standard genome sequencing and annotation.</title>
        <authorList>
            <consortium name="The Broad Institute Genomics Platform"/>
            <consortium name="The Broad Institute Genome Sequencing Center for Infectious Disease"/>
            <person name="Wu L."/>
            <person name="Ma J."/>
        </authorList>
    </citation>
    <scope>NUCLEOTIDE SEQUENCE [LARGE SCALE GENOMIC DNA]</scope>
    <source>
        <strain evidence="11">JCM 17727</strain>
    </source>
</reference>
<organism evidence="10 11">
    <name type="scientific">Kangiella taiwanensis</name>
    <dbReference type="NCBI Taxonomy" id="1079179"/>
    <lineage>
        <taxon>Bacteria</taxon>
        <taxon>Pseudomonadati</taxon>
        <taxon>Pseudomonadota</taxon>
        <taxon>Gammaproteobacteria</taxon>
        <taxon>Kangiellales</taxon>
        <taxon>Kangiellaceae</taxon>
        <taxon>Kangiella</taxon>
    </lineage>
</organism>
<dbReference type="PROSITE" id="PS50979">
    <property type="entry name" value="BC"/>
    <property type="match status" value="1"/>
</dbReference>
<keyword evidence="2" id="KW-0436">Ligase</keyword>
<dbReference type="InterPro" id="IPR050856">
    <property type="entry name" value="Biotin_carboxylase_complex"/>
</dbReference>
<dbReference type="InterPro" id="IPR011761">
    <property type="entry name" value="ATP-grasp"/>
</dbReference>
<keyword evidence="3 6" id="KW-0547">Nucleotide-binding</keyword>
<dbReference type="PROSITE" id="PS00867">
    <property type="entry name" value="CPSASE_2"/>
    <property type="match status" value="1"/>
</dbReference>
<dbReference type="SUPFAM" id="SSF56059">
    <property type="entry name" value="Glutathione synthetase ATP-binding domain-like"/>
    <property type="match status" value="1"/>
</dbReference>
<comment type="caution">
    <text evidence="10">The sequence shown here is derived from an EMBL/GenBank/DDBJ whole genome shotgun (WGS) entry which is preliminary data.</text>
</comment>
<dbReference type="InterPro" id="IPR011764">
    <property type="entry name" value="Biotin_carboxylation_dom"/>
</dbReference>
<evidence type="ECO:0000256" key="3">
    <source>
        <dbReference type="ARBA" id="ARBA00022741"/>
    </source>
</evidence>
<name>A0ABP8HZL3_9GAMM</name>
<evidence type="ECO:0000256" key="4">
    <source>
        <dbReference type="ARBA" id="ARBA00022840"/>
    </source>
</evidence>